<sequence>MKRILSLFAAAMLFGAVFTVSAQQQGMSESGLYVPGALYVQFKAGALNLPKSTDRHVPVSALFLAAKSESKMYGLQDHAFSLRLGSDAVLANTFCVYMDSLSKFEDFIKELQADSRIELIERVPMRKIQGRFAPASSKEDSVPDDPFYGEVGGINTSWHLEQTGFPEIYGKYAASPDIRVAIVDNAVWGGHPDLQLDSANMYDAYNSVLGSSAPPRYVGQNQPGTPPDRLSSAYLWSHGTHCAGLAGAITGNGEGVASYGSGATLVGVKAANDAASDALPRSMEAVVWASEQDVDVISMSFGSEAYSGIENRLFNAMVQQGIILLAAAGNDAKLDVPNYPADYAGVISVGALNSDGSRASFSNYGSWVDVWTPGGSLMVNGRESDEVLIFSTTYGVTNYYSSKPEFSGKYYDAMAGTSMATPLTTGIVSLILSYYPELNAYQMCDLLQKTARDGCTYVPAAMQYMENLAGRQVDALDARWNPSTKRTRITWEAPDDAAVESYRIVMDGETIGETPNLFYEWTLSDSIATLALDTTAYVGVAAIYDGEAELPVYTRFMADEDLSNSFAATRPDQIRVYVDHAAKTVRLPQGLGFDKVEVYNIQGALMRSVPAGTATIDMSGCSSGMYIGRVFQDGMAVPFKFVL</sequence>
<accession>A0A9D9DV93</accession>
<evidence type="ECO:0000259" key="7">
    <source>
        <dbReference type="Pfam" id="PF00082"/>
    </source>
</evidence>
<dbReference type="GO" id="GO:0005615">
    <property type="term" value="C:extracellular space"/>
    <property type="evidence" value="ECO:0007669"/>
    <property type="project" value="TreeGrafter"/>
</dbReference>
<gene>
    <name evidence="8" type="ORF">IAB08_05655</name>
</gene>
<dbReference type="SUPFAM" id="SSF52743">
    <property type="entry name" value="Subtilisin-like"/>
    <property type="match status" value="1"/>
</dbReference>
<dbReference type="PROSITE" id="PS00138">
    <property type="entry name" value="SUBTILASE_SER"/>
    <property type="match status" value="1"/>
</dbReference>
<name>A0A9D9DV93_9BACT</name>
<dbReference type="InterPro" id="IPR013783">
    <property type="entry name" value="Ig-like_fold"/>
</dbReference>
<dbReference type="GO" id="GO:0004252">
    <property type="term" value="F:serine-type endopeptidase activity"/>
    <property type="evidence" value="ECO:0007669"/>
    <property type="project" value="UniProtKB-UniRule"/>
</dbReference>
<evidence type="ECO:0000313" key="8">
    <source>
        <dbReference type="EMBL" id="MBO8432760.1"/>
    </source>
</evidence>
<keyword evidence="4 5" id="KW-0720">Serine protease</keyword>
<feature type="active site" description="Charge relay system" evidence="5">
    <location>
        <position position="418"/>
    </location>
</feature>
<evidence type="ECO:0000256" key="1">
    <source>
        <dbReference type="ARBA" id="ARBA00011073"/>
    </source>
</evidence>
<dbReference type="InterPro" id="IPR036852">
    <property type="entry name" value="Peptidase_S8/S53_dom_sf"/>
</dbReference>
<dbReference type="PANTHER" id="PTHR43806:SF11">
    <property type="entry name" value="CEREVISIN-RELATED"/>
    <property type="match status" value="1"/>
</dbReference>
<proteinExistence type="inferred from homology"/>
<dbReference type="InterPro" id="IPR022398">
    <property type="entry name" value="Peptidase_S8_His-AS"/>
</dbReference>
<feature type="chain" id="PRO_5039151100" evidence="6">
    <location>
        <begin position="23"/>
        <end position="643"/>
    </location>
</feature>
<evidence type="ECO:0000256" key="5">
    <source>
        <dbReference type="PROSITE-ProRule" id="PRU01240"/>
    </source>
</evidence>
<evidence type="ECO:0000256" key="6">
    <source>
        <dbReference type="SAM" id="SignalP"/>
    </source>
</evidence>
<dbReference type="InterPro" id="IPR023828">
    <property type="entry name" value="Peptidase_S8_Ser-AS"/>
</dbReference>
<dbReference type="GO" id="GO:0006508">
    <property type="term" value="P:proteolysis"/>
    <property type="evidence" value="ECO:0007669"/>
    <property type="project" value="UniProtKB-KW"/>
</dbReference>
<dbReference type="Pfam" id="PF00082">
    <property type="entry name" value="Peptidase_S8"/>
    <property type="match status" value="1"/>
</dbReference>
<protein>
    <submittedName>
        <fullName evidence="8">S8 family peptidase</fullName>
    </submittedName>
</protein>
<dbReference type="PROSITE" id="PS00137">
    <property type="entry name" value="SUBTILASE_HIS"/>
    <property type="match status" value="1"/>
</dbReference>
<keyword evidence="6" id="KW-0732">Signal</keyword>
<evidence type="ECO:0000256" key="3">
    <source>
        <dbReference type="ARBA" id="ARBA00022801"/>
    </source>
</evidence>
<dbReference type="Gene3D" id="3.40.50.200">
    <property type="entry name" value="Peptidase S8/S53 domain"/>
    <property type="match status" value="1"/>
</dbReference>
<feature type="active site" description="Charge relay system" evidence="5">
    <location>
        <position position="238"/>
    </location>
</feature>
<evidence type="ECO:0000256" key="2">
    <source>
        <dbReference type="ARBA" id="ARBA00022670"/>
    </source>
</evidence>
<dbReference type="InterPro" id="IPR015500">
    <property type="entry name" value="Peptidase_S8_subtilisin-rel"/>
</dbReference>
<keyword evidence="3 5" id="KW-0378">Hydrolase</keyword>
<dbReference type="EMBL" id="JADIMZ010000087">
    <property type="protein sequence ID" value="MBO8432760.1"/>
    <property type="molecule type" value="Genomic_DNA"/>
</dbReference>
<reference evidence="8" key="1">
    <citation type="submission" date="2020-10" db="EMBL/GenBank/DDBJ databases">
        <authorList>
            <person name="Gilroy R."/>
        </authorList>
    </citation>
    <scope>NUCLEOTIDE SEQUENCE</scope>
    <source>
        <strain evidence="8">2889</strain>
    </source>
</reference>
<dbReference type="PROSITE" id="PS51892">
    <property type="entry name" value="SUBTILASE"/>
    <property type="match status" value="1"/>
</dbReference>
<feature type="active site" description="Charge relay system" evidence="5">
    <location>
        <position position="184"/>
    </location>
</feature>
<dbReference type="PRINTS" id="PR00723">
    <property type="entry name" value="SUBTILISIN"/>
</dbReference>
<dbReference type="InterPro" id="IPR000209">
    <property type="entry name" value="Peptidase_S8/S53_dom"/>
</dbReference>
<evidence type="ECO:0000256" key="4">
    <source>
        <dbReference type="ARBA" id="ARBA00022825"/>
    </source>
</evidence>
<dbReference type="AlphaFoldDB" id="A0A9D9DV93"/>
<keyword evidence="2 5" id="KW-0645">Protease</keyword>
<reference evidence="8" key="2">
    <citation type="journal article" date="2021" name="PeerJ">
        <title>Extensive microbial diversity within the chicken gut microbiome revealed by metagenomics and culture.</title>
        <authorList>
            <person name="Gilroy R."/>
            <person name="Ravi A."/>
            <person name="Getino M."/>
            <person name="Pursley I."/>
            <person name="Horton D.L."/>
            <person name="Alikhan N.F."/>
            <person name="Baker D."/>
            <person name="Gharbi K."/>
            <person name="Hall N."/>
            <person name="Watson M."/>
            <person name="Adriaenssens E.M."/>
            <person name="Foster-Nyarko E."/>
            <person name="Jarju S."/>
            <person name="Secka A."/>
            <person name="Antonio M."/>
            <person name="Oren A."/>
            <person name="Chaudhuri R.R."/>
            <person name="La Ragione R."/>
            <person name="Hildebrand F."/>
            <person name="Pallen M.J."/>
        </authorList>
    </citation>
    <scope>NUCLEOTIDE SEQUENCE</scope>
    <source>
        <strain evidence="8">2889</strain>
    </source>
</reference>
<dbReference type="InterPro" id="IPR050131">
    <property type="entry name" value="Peptidase_S8_subtilisin-like"/>
</dbReference>
<dbReference type="Proteomes" id="UP000823612">
    <property type="component" value="Unassembled WGS sequence"/>
</dbReference>
<comment type="caution">
    <text evidence="8">The sequence shown here is derived from an EMBL/GenBank/DDBJ whole genome shotgun (WGS) entry which is preliminary data.</text>
</comment>
<dbReference type="PANTHER" id="PTHR43806">
    <property type="entry name" value="PEPTIDASE S8"/>
    <property type="match status" value="1"/>
</dbReference>
<dbReference type="Gene3D" id="2.60.40.10">
    <property type="entry name" value="Immunoglobulins"/>
    <property type="match status" value="1"/>
</dbReference>
<comment type="similarity">
    <text evidence="1 5">Belongs to the peptidase S8 family.</text>
</comment>
<organism evidence="8 9">
    <name type="scientific">Candidatus Pullibacteroides excrementavium</name>
    <dbReference type="NCBI Taxonomy" id="2840905"/>
    <lineage>
        <taxon>Bacteria</taxon>
        <taxon>Pseudomonadati</taxon>
        <taxon>Bacteroidota</taxon>
        <taxon>Bacteroidia</taxon>
        <taxon>Bacteroidales</taxon>
        <taxon>Candidatus Pullibacteroides</taxon>
    </lineage>
</organism>
<feature type="signal peptide" evidence="6">
    <location>
        <begin position="1"/>
        <end position="22"/>
    </location>
</feature>
<evidence type="ECO:0000313" key="9">
    <source>
        <dbReference type="Proteomes" id="UP000823612"/>
    </source>
</evidence>
<feature type="domain" description="Peptidase S8/S53" evidence="7">
    <location>
        <begin position="177"/>
        <end position="454"/>
    </location>
</feature>